<dbReference type="CDD" id="cd06261">
    <property type="entry name" value="TM_PBP2"/>
    <property type="match status" value="2"/>
</dbReference>
<feature type="transmembrane region" description="Helical" evidence="8">
    <location>
        <begin position="177"/>
        <end position="201"/>
    </location>
</feature>
<dbReference type="EMBL" id="CAEZSZ010000075">
    <property type="protein sequence ID" value="CAB4557319.1"/>
    <property type="molecule type" value="Genomic_DNA"/>
</dbReference>
<keyword evidence="6 8" id="KW-1133">Transmembrane helix</keyword>
<dbReference type="Pfam" id="PF00528">
    <property type="entry name" value="BPD_transp_1"/>
    <property type="match status" value="2"/>
</dbReference>
<dbReference type="PROSITE" id="PS50156">
    <property type="entry name" value="SSD"/>
    <property type="match status" value="1"/>
</dbReference>
<feature type="transmembrane region" description="Helical" evidence="8">
    <location>
        <begin position="221"/>
        <end position="242"/>
    </location>
</feature>
<feature type="domain" description="SSD" evidence="9">
    <location>
        <begin position="1"/>
        <end position="117"/>
    </location>
</feature>
<evidence type="ECO:0000256" key="1">
    <source>
        <dbReference type="ARBA" id="ARBA00004429"/>
    </source>
</evidence>
<organism evidence="11">
    <name type="scientific">freshwater metagenome</name>
    <dbReference type="NCBI Taxonomy" id="449393"/>
    <lineage>
        <taxon>unclassified sequences</taxon>
        <taxon>metagenomes</taxon>
        <taxon>ecological metagenomes</taxon>
    </lineage>
</organism>
<dbReference type="InterPro" id="IPR000515">
    <property type="entry name" value="MetI-like"/>
</dbReference>
<feature type="domain" description="ABC transmembrane type-1" evidence="10">
    <location>
        <begin position="56"/>
        <end position="237"/>
    </location>
</feature>
<dbReference type="PROSITE" id="PS50928">
    <property type="entry name" value="ABC_TM1"/>
    <property type="match status" value="2"/>
</dbReference>
<keyword evidence="3" id="KW-1003">Cell membrane</keyword>
<dbReference type="Gene3D" id="1.10.3720.10">
    <property type="entry name" value="MetI-like"/>
    <property type="match status" value="2"/>
</dbReference>
<keyword evidence="2" id="KW-0813">Transport</keyword>
<evidence type="ECO:0000256" key="5">
    <source>
        <dbReference type="ARBA" id="ARBA00022692"/>
    </source>
</evidence>
<feature type="transmembrane region" description="Helical" evidence="8">
    <location>
        <begin position="92"/>
        <end position="115"/>
    </location>
</feature>
<gene>
    <name evidence="11" type="ORF">UFOPK1561_00679</name>
</gene>
<feature type="transmembrane region" description="Helical" evidence="8">
    <location>
        <begin position="425"/>
        <end position="446"/>
    </location>
</feature>
<feature type="transmembrane region" description="Helical" evidence="8">
    <location>
        <begin position="473"/>
        <end position="497"/>
    </location>
</feature>
<sequence length="518" mass="55273">MKNSLRQKPPFLFLGLALIAAVVSLSPIAYLAIRLSEYGADKVIANILRPRSLELLGNSVLLTLAVAVSAVLIGSFQAWLTVRTSMPAKPLFAIFAALPLAVPSYVNAYAFIALFSGFKGFAATWLVLTIGTAPYVYLAVSAALIRADAATEEVARSLGASRWRVFSKVTWPSVRPAAISGAMLSALYTLSDFGAPSILSFDTFTRAIYSAYRSSFDRSGAASLAAILVLITVLLLVFEPALRGKKIETDARLRRSSQIQLGGFGFIAAGLVSLWAVVSLLLPIISLIRWNLIGLSTVDFGEVARALINSIGYSVSGGVITAIFGLAISILVVRYASKATVVLEKSIWLTHAVPGIVVALALVFLSNRAFPQIYQTSTLVLIAYLILFLPNAIAAMRTPIAQVPKALDEVAASLGASRLQTIKKVLIPISGPGVIAGAALVSLSILKELPATLLLRETGVETLATRLWSETSISAYAAAAPYALLLVLVAGVPAWLLNREVRKSVRLHLDLDTRLERE</sequence>
<evidence type="ECO:0000256" key="8">
    <source>
        <dbReference type="SAM" id="Phobius"/>
    </source>
</evidence>
<keyword evidence="4" id="KW-0997">Cell inner membrane</keyword>
<dbReference type="GO" id="GO:0005886">
    <property type="term" value="C:plasma membrane"/>
    <property type="evidence" value="ECO:0007669"/>
    <property type="project" value="UniProtKB-SubCell"/>
</dbReference>
<proteinExistence type="predicted"/>
<evidence type="ECO:0000256" key="3">
    <source>
        <dbReference type="ARBA" id="ARBA00022475"/>
    </source>
</evidence>
<dbReference type="PANTHER" id="PTHR43357:SF3">
    <property type="entry name" value="FE(3+)-TRANSPORT SYSTEM PERMEASE PROTEIN FBPB 2"/>
    <property type="match status" value="1"/>
</dbReference>
<evidence type="ECO:0000259" key="10">
    <source>
        <dbReference type="PROSITE" id="PS50928"/>
    </source>
</evidence>
<name>A0A6J6D3N0_9ZZZZ</name>
<evidence type="ECO:0000256" key="7">
    <source>
        <dbReference type="ARBA" id="ARBA00023136"/>
    </source>
</evidence>
<evidence type="ECO:0000256" key="6">
    <source>
        <dbReference type="ARBA" id="ARBA00022989"/>
    </source>
</evidence>
<keyword evidence="7 8" id="KW-0472">Membrane</keyword>
<evidence type="ECO:0000256" key="4">
    <source>
        <dbReference type="ARBA" id="ARBA00022519"/>
    </source>
</evidence>
<feature type="transmembrane region" description="Helical" evidence="8">
    <location>
        <begin position="373"/>
        <end position="395"/>
    </location>
</feature>
<feature type="transmembrane region" description="Helical" evidence="8">
    <location>
        <begin position="60"/>
        <end position="80"/>
    </location>
</feature>
<protein>
    <submittedName>
        <fullName evidence="11">Unannotated protein</fullName>
    </submittedName>
</protein>
<evidence type="ECO:0000313" key="11">
    <source>
        <dbReference type="EMBL" id="CAB4557319.1"/>
    </source>
</evidence>
<dbReference type="InterPro" id="IPR000731">
    <property type="entry name" value="SSD"/>
</dbReference>
<keyword evidence="5 8" id="KW-0812">Transmembrane</keyword>
<accession>A0A6J6D3N0</accession>
<evidence type="ECO:0000259" key="9">
    <source>
        <dbReference type="PROSITE" id="PS50156"/>
    </source>
</evidence>
<dbReference type="InterPro" id="IPR035906">
    <property type="entry name" value="MetI-like_sf"/>
</dbReference>
<reference evidence="11" key="1">
    <citation type="submission" date="2020-05" db="EMBL/GenBank/DDBJ databases">
        <authorList>
            <person name="Chiriac C."/>
            <person name="Salcher M."/>
            <person name="Ghai R."/>
            <person name="Kavagutti S V."/>
        </authorList>
    </citation>
    <scope>NUCLEOTIDE SEQUENCE</scope>
</reference>
<dbReference type="GO" id="GO:0055085">
    <property type="term" value="P:transmembrane transport"/>
    <property type="evidence" value="ECO:0007669"/>
    <property type="project" value="InterPro"/>
</dbReference>
<dbReference type="SUPFAM" id="SSF161098">
    <property type="entry name" value="MetI-like"/>
    <property type="match status" value="2"/>
</dbReference>
<feature type="domain" description="ABC transmembrane type-1" evidence="10">
    <location>
        <begin position="307"/>
        <end position="497"/>
    </location>
</feature>
<dbReference type="PANTHER" id="PTHR43357">
    <property type="entry name" value="INNER MEMBRANE ABC TRANSPORTER PERMEASE PROTEIN YDCV"/>
    <property type="match status" value="1"/>
</dbReference>
<feature type="transmembrane region" description="Helical" evidence="8">
    <location>
        <begin position="121"/>
        <end position="140"/>
    </location>
</feature>
<feature type="transmembrane region" description="Helical" evidence="8">
    <location>
        <begin position="12"/>
        <end position="33"/>
    </location>
</feature>
<feature type="transmembrane region" description="Helical" evidence="8">
    <location>
        <begin position="347"/>
        <end position="367"/>
    </location>
</feature>
<evidence type="ECO:0000256" key="2">
    <source>
        <dbReference type="ARBA" id="ARBA00022448"/>
    </source>
</evidence>
<feature type="transmembrane region" description="Helical" evidence="8">
    <location>
        <begin position="263"/>
        <end position="290"/>
    </location>
</feature>
<comment type="subcellular location">
    <subcellularLocation>
        <location evidence="1">Cell inner membrane</location>
        <topology evidence="1">Multi-pass membrane protein</topology>
    </subcellularLocation>
</comment>
<dbReference type="AlphaFoldDB" id="A0A6J6D3N0"/>
<feature type="transmembrane region" description="Helical" evidence="8">
    <location>
        <begin position="310"/>
        <end position="335"/>
    </location>
</feature>